<dbReference type="InterPro" id="IPR021147">
    <property type="entry name" value="DUF697"/>
</dbReference>
<keyword evidence="2" id="KW-0812">Transmembrane</keyword>
<dbReference type="Proteomes" id="UP000067698">
    <property type="component" value="Chromosome"/>
</dbReference>
<dbReference type="EMBL" id="CP014162">
    <property type="protein sequence ID" value="AMB98413.1"/>
    <property type="molecule type" value="Genomic_DNA"/>
</dbReference>
<proteinExistence type="predicted"/>
<dbReference type="GO" id="GO:0016020">
    <property type="term" value="C:membrane"/>
    <property type="evidence" value="ECO:0007669"/>
    <property type="project" value="UniProtKB-SubCell"/>
</dbReference>
<keyword evidence="4" id="KW-0472">Membrane</keyword>
<evidence type="ECO:0000256" key="5">
    <source>
        <dbReference type="SAM" id="MobiDB-lite"/>
    </source>
</evidence>
<name>A0AAC8X265_9LACT</name>
<evidence type="ECO:0000256" key="4">
    <source>
        <dbReference type="ARBA" id="ARBA00023136"/>
    </source>
</evidence>
<feature type="region of interest" description="Disordered" evidence="5">
    <location>
        <begin position="1"/>
        <end position="23"/>
    </location>
</feature>
<evidence type="ECO:0000313" key="6">
    <source>
        <dbReference type="EMBL" id="AMB98413.1"/>
    </source>
</evidence>
<keyword evidence="3" id="KW-1133">Transmembrane helix</keyword>
<evidence type="ECO:0000256" key="3">
    <source>
        <dbReference type="ARBA" id="ARBA00022989"/>
    </source>
</evidence>
<organism evidence="6 7">
    <name type="scientific">Aerococcus urinaeequi</name>
    <dbReference type="NCBI Taxonomy" id="51665"/>
    <lineage>
        <taxon>Bacteria</taxon>
        <taxon>Bacillati</taxon>
        <taxon>Bacillota</taxon>
        <taxon>Bacilli</taxon>
        <taxon>Lactobacillales</taxon>
        <taxon>Aerococcaceae</taxon>
        <taxon>Aerococcus</taxon>
    </lineage>
</organism>
<dbReference type="Pfam" id="PF05128">
    <property type="entry name" value="DUF697"/>
    <property type="match status" value="1"/>
</dbReference>
<sequence>MTEEIEEAEEAEEIEEAEEVEEAEEIEVIDKIDEIEEETEFNSFFEEVLNKFPKKYSTIILNTYDKTRVQAEKVLADSKTKFDSIFEMFLEGVDEETKKRSHATVHAASLTSAIIGLSPIPFSDAFLLVPIQLTMMARLHKIYGQKFSENLGESLARELVIVGLGRSTVGNLLKFIPAVGTVAGAAINAVVASTITQALGWVTVKMLNDGEDIFDDVMSFKNQFKNVYDVLKSTNKTTE</sequence>
<reference evidence="7" key="2">
    <citation type="submission" date="2016-01" db="EMBL/GenBank/DDBJ databases">
        <title>Six Aerococcus type strain genome sequencing and assembly using PacBio and Illumina Hiseq.</title>
        <authorList>
            <person name="Carkaci D."/>
            <person name="Dargis R."/>
            <person name="Nielsen X.C."/>
            <person name="Skovgaard O."/>
            <person name="Fuursted K."/>
            <person name="Christensen J.J."/>
        </authorList>
    </citation>
    <scope>NUCLEOTIDE SEQUENCE [LARGE SCALE GENOMIC DNA]</scope>
    <source>
        <strain evidence="7">CCUG28094</strain>
    </source>
</reference>
<gene>
    <name evidence="6" type="ORF">AWM74_02605</name>
</gene>
<comment type="subcellular location">
    <subcellularLocation>
        <location evidence="1">Membrane</location>
        <topology evidence="1">Multi-pass membrane protein</topology>
    </subcellularLocation>
</comment>
<evidence type="ECO:0000313" key="7">
    <source>
        <dbReference type="Proteomes" id="UP000067698"/>
    </source>
</evidence>
<dbReference type="AlphaFoldDB" id="A0AAC8X265"/>
<accession>A0AAC8X265</accession>
<evidence type="ECO:0000256" key="1">
    <source>
        <dbReference type="ARBA" id="ARBA00004141"/>
    </source>
</evidence>
<evidence type="ECO:0000256" key="2">
    <source>
        <dbReference type="ARBA" id="ARBA00022692"/>
    </source>
</evidence>
<reference evidence="6 7" key="1">
    <citation type="journal article" date="2016" name="Genome Announc.">
        <title>Complete Genome Sequences of Aerococcus christensenii CCUG 28831T, Aerococcus sanguinicola CCUG 43001T, Aerococcus urinae CCUG 36881T, Aerococcus urinaeequi CCUG 28094T, Aerococcus urinaehominis CCUG 42038 BT, and Aerococcus viridans CCUG 4311T.</title>
        <authorList>
            <person name="Carkaci D."/>
            <person name="Dargis R."/>
            <person name="Nielsen X.C."/>
            <person name="Skovgaard O."/>
            <person name="Fuursted K."/>
            <person name="Christensen J.J."/>
        </authorList>
    </citation>
    <scope>NUCLEOTIDE SEQUENCE [LARGE SCALE GENOMIC DNA]</scope>
    <source>
        <strain evidence="6 7">CCUG28094</strain>
    </source>
</reference>
<protein>
    <submittedName>
        <fullName evidence="6">GTPase</fullName>
    </submittedName>
</protein>